<evidence type="ECO:0000313" key="3">
    <source>
        <dbReference type="Proteomes" id="UP000239480"/>
    </source>
</evidence>
<keyword evidence="1" id="KW-0732">Signal</keyword>
<dbReference type="EMBL" id="PVTD01000012">
    <property type="protein sequence ID" value="PRY20715.1"/>
    <property type="molecule type" value="Genomic_DNA"/>
</dbReference>
<dbReference type="AlphaFoldDB" id="A0A2T0RHR8"/>
<comment type="caution">
    <text evidence="2">The sequence shown here is derived from an EMBL/GenBank/DDBJ whole genome shotgun (WGS) entry which is preliminary data.</text>
</comment>
<accession>A0A2T0RHR8</accession>
<organism evidence="2 3">
    <name type="scientific">Aliiruegeria haliotis</name>
    <dbReference type="NCBI Taxonomy" id="1280846"/>
    <lineage>
        <taxon>Bacteria</taxon>
        <taxon>Pseudomonadati</taxon>
        <taxon>Pseudomonadota</taxon>
        <taxon>Alphaproteobacteria</taxon>
        <taxon>Rhodobacterales</taxon>
        <taxon>Roseobacteraceae</taxon>
        <taxon>Aliiruegeria</taxon>
    </lineage>
</organism>
<evidence type="ECO:0008006" key="4">
    <source>
        <dbReference type="Google" id="ProtNLM"/>
    </source>
</evidence>
<feature type="chain" id="PRO_5015610747" description="Beta-barrel assembly machine subunit BamE" evidence="1">
    <location>
        <begin position="22"/>
        <end position="131"/>
    </location>
</feature>
<reference evidence="2 3" key="1">
    <citation type="submission" date="2018-03" db="EMBL/GenBank/DDBJ databases">
        <title>Genomic Encyclopedia of Archaeal and Bacterial Type Strains, Phase II (KMG-II): from individual species to whole genera.</title>
        <authorList>
            <person name="Goeker M."/>
        </authorList>
    </citation>
    <scope>NUCLEOTIDE SEQUENCE [LARGE SCALE GENOMIC DNA]</scope>
    <source>
        <strain evidence="2 3">DSM 29328</strain>
    </source>
</reference>
<name>A0A2T0RHR8_9RHOB</name>
<keyword evidence="3" id="KW-1185">Reference proteome</keyword>
<dbReference type="PROSITE" id="PS51257">
    <property type="entry name" value="PROKAR_LIPOPROTEIN"/>
    <property type="match status" value="1"/>
</dbReference>
<evidence type="ECO:0000313" key="2">
    <source>
        <dbReference type="EMBL" id="PRY20715.1"/>
    </source>
</evidence>
<dbReference type="Proteomes" id="UP000239480">
    <property type="component" value="Unassembled WGS sequence"/>
</dbReference>
<evidence type="ECO:0000256" key="1">
    <source>
        <dbReference type="SAM" id="SignalP"/>
    </source>
</evidence>
<sequence length="131" mass="13453">MRFLRQLFEQPVLVAGCLVLAACSTGAPDISPGSGQGNAAPGATPVFTNQGIDVGTTGLEIDFGRTEPGAIKALSKLIGRAPATVAPACSGLRAARWADGTTMYFEERRYDPAAFVGWSTSDGSAGRTCGT</sequence>
<proteinExistence type="predicted"/>
<gene>
    <name evidence="2" type="ORF">CLV78_11288</name>
</gene>
<protein>
    <recommendedName>
        <fullName evidence="4">Beta-barrel assembly machine subunit BamE</fullName>
    </recommendedName>
</protein>
<feature type="signal peptide" evidence="1">
    <location>
        <begin position="1"/>
        <end position="21"/>
    </location>
</feature>